<dbReference type="OMA" id="KLHISHY"/>
<name>A0A0L0CG71_LUCCU</name>
<evidence type="ECO:0000259" key="3">
    <source>
        <dbReference type="Pfam" id="PF14688"/>
    </source>
</evidence>
<dbReference type="Pfam" id="PF14688">
    <property type="entry name" value="DUF4461"/>
    <property type="match status" value="1"/>
</dbReference>
<comment type="caution">
    <text evidence="4">The sequence shown here is derived from an EMBL/GenBank/DDBJ whole genome shotgun (WGS) entry which is preliminary data.</text>
</comment>
<evidence type="ECO:0008006" key="6">
    <source>
        <dbReference type="Google" id="ProtNLM"/>
    </source>
</evidence>
<dbReference type="OrthoDB" id="4238at2759"/>
<feature type="domain" description="DUF4460" evidence="2">
    <location>
        <begin position="34"/>
        <end position="136"/>
    </location>
</feature>
<accession>A0A0L0CG71</accession>
<feature type="domain" description="DUF4461" evidence="3">
    <location>
        <begin position="196"/>
        <end position="499"/>
    </location>
</feature>
<reference evidence="4 5" key="1">
    <citation type="journal article" date="2015" name="Nat. Commun.">
        <title>Lucilia cuprina genome unlocks parasitic fly biology to underpin future interventions.</title>
        <authorList>
            <person name="Anstead C.A."/>
            <person name="Korhonen P.K."/>
            <person name="Young N.D."/>
            <person name="Hall R.S."/>
            <person name="Jex A.R."/>
            <person name="Murali S.C."/>
            <person name="Hughes D.S."/>
            <person name="Lee S.F."/>
            <person name="Perry T."/>
            <person name="Stroehlein A.J."/>
            <person name="Ansell B.R."/>
            <person name="Breugelmans B."/>
            <person name="Hofmann A."/>
            <person name="Qu J."/>
            <person name="Dugan S."/>
            <person name="Lee S.L."/>
            <person name="Chao H."/>
            <person name="Dinh H."/>
            <person name="Han Y."/>
            <person name="Doddapaneni H.V."/>
            <person name="Worley K.C."/>
            <person name="Muzny D.M."/>
            <person name="Ioannidis P."/>
            <person name="Waterhouse R.M."/>
            <person name="Zdobnov E.M."/>
            <person name="James P.J."/>
            <person name="Bagnall N.H."/>
            <person name="Kotze A.C."/>
            <person name="Gibbs R.A."/>
            <person name="Richards S."/>
            <person name="Batterham P."/>
            <person name="Gasser R.B."/>
        </authorList>
    </citation>
    <scope>NUCLEOTIDE SEQUENCE [LARGE SCALE GENOMIC DNA]</scope>
    <source>
        <strain evidence="4 5">LS</strain>
        <tissue evidence="4">Full body</tissue>
    </source>
</reference>
<gene>
    <name evidence="4" type="ORF">FF38_07106</name>
</gene>
<dbReference type="GO" id="GO:0005739">
    <property type="term" value="C:mitochondrion"/>
    <property type="evidence" value="ECO:0007669"/>
    <property type="project" value="TreeGrafter"/>
</dbReference>
<keyword evidence="1" id="KW-0175">Coiled coil</keyword>
<dbReference type="PANTHER" id="PTHR31596">
    <property type="entry name" value="T-CELL ACTIVATION INHIBITOR, MITOCHONDRIAL"/>
    <property type="match status" value="1"/>
</dbReference>
<dbReference type="EMBL" id="JRES01000428">
    <property type="protein sequence ID" value="KNC31378.1"/>
    <property type="molecule type" value="Genomic_DNA"/>
</dbReference>
<dbReference type="PANTHER" id="PTHR31596:SF1">
    <property type="entry name" value="T-CELL ACTIVATION INHIBITOR, MITOCHONDRIAL"/>
    <property type="match status" value="1"/>
</dbReference>
<evidence type="ECO:0000313" key="4">
    <source>
        <dbReference type="EMBL" id="KNC31378.1"/>
    </source>
</evidence>
<dbReference type="InterPro" id="IPR027986">
    <property type="entry name" value="TCAIM"/>
</dbReference>
<dbReference type="AlphaFoldDB" id="A0A0L0CG71"/>
<evidence type="ECO:0000259" key="2">
    <source>
        <dbReference type="Pfam" id="PF14687"/>
    </source>
</evidence>
<proteinExistence type="predicted"/>
<dbReference type="Proteomes" id="UP000037069">
    <property type="component" value="Unassembled WGS sequence"/>
</dbReference>
<evidence type="ECO:0000313" key="5">
    <source>
        <dbReference type="Proteomes" id="UP000037069"/>
    </source>
</evidence>
<evidence type="ECO:0000256" key="1">
    <source>
        <dbReference type="SAM" id="Coils"/>
    </source>
</evidence>
<protein>
    <recommendedName>
        <fullName evidence="6">T-cell activation inhibitor, mitochondrial</fullName>
    </recommendedName>
</protein>
<dbReference type="InterPro" id="IPR028031">
    <property type="entry name" value="DUF4460"/>
</dbReference>
<organism evidence="4 5">
    <name type="scientific">Lucilia cuprina</name>
    <name type="common">Green bottle fly</name>
    <name type="synonym">Australian sheep blowfly</name>
    <dbReference type="NCBI Taxonomy" id="7375"/>
    <lineage>
        <taxon>Eukaryota</taxon>
        <taxon>Metazoa</taxon>
        <taxon>Ecdysozoa</taxon>
        <taxon>Arthropoda</taxon>
        <taxon>Hexapoda</taxon>
        <taxon>Insecta</taxon>
        <taxon>Pterygota</taxon>
        <taxon>Neoptera</taxon>
        <taxon>Endopterygota</taxon>
        <taxon>Diptera</taxon>
        <taxon>Brachycera</taxon>
        <taxon>Muscomorpha</taxon>
        <taxon>Oestroidea</taxon>
        <taxon>Calliphoridae</taxon>
        <taxon>Luciliinae</taxon>
        <taxon>Lucilia</taxon>
    </lineage>
</organism>
<dbReference type="InterPro" id="IPR027989">
    <property type="entry name" value="DUF4461"/>
</dbReference>
<keyword evidence="5" id="KW-1185">Reference proteome</keyword>
<feature type="coiled-coil region" evidence="1">
    <location>
        <begin position="408"/>
        <end position="435"/>
    </location>
</feature>
<dbReference type="Pfam" id="PF14687">
    <property type="entry name" value="DUF4460"/>
    <property type="match status" value="1"/>
</dbReference>
<sequence length="502" mass="57861">MLLKNFVINGLKNPSLFLSQKSNVLPRLFLPTTRCLSTELAAALRPFYFAVHPDLFGQYPEQRSVNEDSLKQLSSHMQMLYERKYHALREKKILKFYIREENVEERNKFKLIKITLDSRSQDPKKIIQELLELCNLSTDYIKTVKSAPVKPNQGASYGGGSGTMGFRPAQDYNYGSEFAGFESSYYKAKEEIKKPLDTWITDNATLAKTRSKDLESLKADVYKLQKTVIQNLELKDARYDCGWNFEHYRGCLKTLERLASMHGEHMKHLKGRVVVFAPFTGISLEGHVMLFTGDVLNNWIEFIRNIPSHDAFLKKIPIYENTLSRVLKQIKIGRRKFMPKQQAVEYAGHLMKVTTTLGDYLSVKKFPKSWPDTLQDYEIVIESEAGPLMVSPTGQLIAPATCPGFMLVDFITSNLEVAKERNQKYQEEKHIERDLTEKCIQQLCLKSLTKDDSVTPEKMIESLRALLKYNSSLFKDLELHITNFYTVLTDGIVCIPWDFDKR</sequence>